<sequence length="392" mass="43319">MQVSSPEGARPRLHFTFNNHASVKKSMSLSLESVDAVFDTFHFYGLYKTLPETGDPEWAVPHDIDLPREMDIRFIDYPVVIEHCDALSDMLGRLGSAGISAAQEEKLEPLRVAIQMHEIAQLVASGKASPGENGMTPIIYTHTDPSNKVHVGWRFEPESIEVGGLIVIDTGTHVPQAGLVVWKHPAMPLQLNQGVAAEGQDTSGPYTDQALIEQYRATFANAERMEMEKQHAEQAAQSGYLQLVNQVIDAHQHHLDRYGLTYRLEQFRSAEGVGNIIKHLVDKTTREDNKDDIRFRLKLFGAVQQQEADGVKVPLYMHEIAADNMACSPGGGWAVMLPNDGLMLRITGNKSHAIGVIASGMAMDIANAMLEREPALRVSHENASTPRGIRPY</sequence>
<accession>A0AAJ6CR63</accession>
<dbReference type="RefSeq" id="WP_277857241.1">
    <property type="nucleotide sequence ID" value="NZ_CP120943.1"/>
</dbReference>
<geneLocation type="plasmid" evidence="1 2">
    <name>pAC1520</name>
</geneLocation>
<proteinExistence type="predicted"/>
<evidence type="ECO:0000313" key="1">
    <source>
        <dbReference type="EMBL" id="WFG00359.1"/>
    </source>
</evidence>
<protein>
    <submittedName>
        <fullName evidence="1">Uncharacterized protein</fullName>
    </submittedName>
</protein>
<evidence type="ECO:0000313" key="2">
    <source>
        <dbReference type="Proteomes" id="UP001218423"/>
    </source>
</evidence>
<dbReference type="AlphaFoldDB" id="A0AAJ6CR63"/>
<keyword evidence="1" id="KW-0614">Plasmid</keyword>
<organism evidence="1 2">
    <name type="scientific">Aeromonas caviae</name>
    <name type="common">Aeromonas punctata</name>
    <dbReference type="NCBI Taxonomy" id="648"/>
    <lineage>
        <taxon>Bacteria</taxon>
        <taxon>Pseudomonadati</taxon>
        <taxon>Pseudomonadota</taxon>
        <taxon>Gammaproteobacteria</taxon>
        <taxon>Aeromonadales</taxon>
        <taxon>Aeromonadaceae</taxon>
        <taxon>Aeromonas</taxon>
    </lineage>
</organism>
<dbReference type="EMBL" id="CP120943">
    <property type="protein sequence ID" value="WFG00359.1"/>
    <property type="molecule type" value="Genomic_DNA"/>
</dbReference>
<name>A0AAJ6CR63_AERCA</name>
<dbReference type="Proteomes" id="UP001218423">
    <property type="component" value="Plasmid pAC1520"/>
</dbReference>
<reference evidence="1" key="1">
    <citation type="submission" date="2023-03" db="EMBL/GenBank/DDBJ databases">
        <title>Aeromonas caviae strain AC1520.</title>
        <authorList>
            <person name="Xie T."/>
            <person name="Zhang Q."/>
            <person name="Deng J."/>
            <person name="Li X."/>
        </authorList>
    </citation>
    <scope>NUCLEOTIDE SEQUENCE</scope>
    <source>
        <strain evidence="1">AC1520</strain>
        <plasmid evidence="1">pAC1520</plasmid>
    </source>
</reference>
<gene>
    <name evidence="1" type="ORF">P5S46_21590</name>
</gene>